<dbReference type="Proteomes" id="UP001152531">
    <property type="component" value="Unassembled WGS sequence"/>
</dbReference>
<gene>
    <name evidence="1" type="ORF">CLIB1444_11S01750</name>
</gene>
<accession>A0ACA9YD15</accession>
<organism evidence="1 2">
    <name type="scientific">[Candida] jaroonii</name>
    <dbReference type="NCBI Taxonomy" id="467808"/>
    <lineage>
        <taxon>Eukaryota</taxon>
        <taxon>Fungi</taxon>
        <taxon>Dikarya</taxon>
        <taxon>Ascomycota</taxon>
        <taxon>Saccharomycotina</taxon>
        <taxon>Pichiomycetes</taxon>
        <taxon>Debaryomycetaceae</taxon>
        <taxon>Yamadazyma</taxon>
    </lineage>
</organism>
<sequence>MSLVQGYSSDEDEVPLSLMATVDTKLVDVNPETSAIEEKFEIVEVESKPFQTPFKRGKNKNKRRKGNVEDDYLGPWASYEETPEEKVSEPEDDEETKEEEDIQNSNEVQTETKPTTEYLAKFDYDGSFMTPPPLLGDHECFVPKKVIHTYAGHEDGVNKLQFFPGSGHLILSCGNDGMIRLWDVYNDQELIREYCGHSQPVKDIVFNKKGDRFLSCSFDKKVHLWDTETGEVLYTLKTEVQPTSVMFNTVDDGEFLVGLRNNKIEHYSLNLNANTDAGESVLTSVQTYDYHLGSINGLKPFKEKFLSISDDKSIRIWNYGINIPLKTIMHPTQYSIASVAIHGNDIALQNMNNLIQVLDPKFKFRKKTFRNDNITGYKIDIDFSPDGKIICSGDSKGFLLFWDFKSGKLVKKFRVSNKLINCIKYHPQEQSKVMASGTNGKIYYCD</sequence>
<keyword evidence="2" id="KW-1185">Reference proteome</keyword>
<proteinExistence type="predicted"/>
<comment type="caution">
    <text evidence="1">The sequence shown here is derived from an EMBL/GenBank/DDBJ whole genome shotgun (WGS) entry which is preliminary data.</text>
</comment>
<protein>
    <submittedName>
        <fullName evidence="1">Pre-mRNA-processing factor 17</fullName>
    </submittedName>
</protein>
<evidence type="ECO:0000313" key="2">
    <source>
        <dbReference type="Proteomes" id="UP001152531"/>
    </source>
</evidence>
<evidence type="ECO:0000313" key="1">
    <source>
        <dbReference type="EMBL" id="CAH6722816.1"/>
    </source>
</evidence>
<name>A0ACA9YD15_9ASCO</name>
<dbReference type="EMBL" id="CALSDN010000011">
    <property type="protein sequence ID" value="CAH6722816.1"/>
    <property type="molecule type" value="Genomic_DNA"/>
</dbReference>
<reference evidence="1" key="1">
    <citation type="submission" date="2022-06" db="EMBL/GenBank/DDBJ databases">
        <authorList>
            <person name="Legras J.-L."/>
            <person name="Devillers H."/>
            <person name="Grondin C."/>
        </authorList>
    </citation>
    <scope>NUCLEOTIDE SEQUENCE</scope>
    <source>
        <strain evidence="1">CLIB 1444</strain>
    </source>
</reference>